<reference evidence="2 3" key="1">
    <citation type="journal article" date="2015" name="Fungal Genet. Biol.">
        <title>Evolution of novel wood decay mechanisms in Agaricales revealed by the genome sequences of Fistulina hepatica and Cylindrobasidium torrendii.</title>
        <authorList>
            <person name="Floudas D."/>
            <person name="Held B.W."/>
            <person name="Riley R."/>
            <person name="Nagy L.G."/>
            <person name="Koehler G."/>
            <person name="Ransdell A.S."/>
            <person name="Younus H."/>
            <person name="Chow J."/>
            <person name="Chiniquy J."/>
            <person name="Lipzen A."/>
            <person name="Tritt A."/>
            <person name="Sun H."/>
            <person name="Haridas S."/>
            <person name="LaButti K."/>
            <person name="Ohm R.A."/>
            <person name="Kues U."/>
            <person name="Blanchette R.A."/>
            <person name="Grigoriev I.V."/>
            <person name="Minto R.E."/>
            <person name="Hibbett D.S."/>
        </authorList>
    </citation>
    <scope>NUCLEOTIDE SEQUENCE [LARGE SCALE GENOMIC DNA]</scope>
    <source>
        <strain evidence="2 3">ATCC 64428</strain>
    </source>
</reference>
<gene>
    <name evidence="2" type="ORF">FISHEDRAFT_58900</name>
</gene>
<feature type="compositionally biased region" description="Basic and acidic residues" evidence="1">
    <location>
        <begin position="124"/>
        <end position="137"/>
    </location>
</feature>
<feature type="compositionally biased region" description="Polar residues" evidence="1">
    <location>
        <begin position="192"/>
        <end position="208"/>
    </location>
</feature>
<protein>
    <submittedName>
        <fullName evidence="2">Uncharacterized protein</fullName>
    </submittedName>
</protein>
<dbReference type="EMBL" id="KN881833">
    <property type="protein sequence ID" value="KIY48391.1"/>
    <property type="molecule type" value="Genomic_DNA"/>
</dbReference>
<organism evidence="2 3">
    <name type="scientific">Fistulina hepatica ATCC 64428</name>
    <dbReference type="NCBI Taxonomy" id="1128425"/>
    <lineage>
        <taxon>Eukaryota</taxon>
        <taxon>Fungi</taxon>
        <taxon>Dikarya</taxon>
        <taxon>Basidiomycota</taxon>
        <taxon>Agaricomycotina</taxon>
        <taxon>Agaricomycetes</taxon>
        <taxon>Agaricomycetidae</taxon>
        <taxon>Agaricales</taxon>
        <taxon>Fistulinaceae</taxon>
        <taxon>Fistulina</taxon>
    </lineage>
</organism>
<accession>A0A0D7AEU4</accession>
<sequence>MTPAIAAAAAPPASSAALKPVPSALKRRESSTSIASLPTPPRTKHKRKRKSSDDHSLDAHQASYSDDELDSDNDGMQAKRRKTQAQFDAEEEAFWMGALSPSKSALSDDAKADDTSAGGTKGDASTEDKLGPKRVSFEDEDDADEANSLVFRRLRNRDVVAPMSPPPSHRRKAVRRVRATKSMPGAAKTRSLRGSRTLRATKSLVVTATTETSPSPEELMAAPSTSRSTAAPPVAESSSSKVDKLPVIPEEPVAEEELSAVEALSEEAFSRYSTPSPPSTPKQKSILLRDSPENPFLDSTPLFDDSPATTVPSSTSPEGRDTSKATKSSVPQLATPKHDEDANGERPTMTYVYRGTKRVYPNPMYNPATGRARSPDPNSLLPPEHPDFTPDTRCPPKLLFPALRAVAAKRHKTAARRGDALTAGSSSTSRLQTGLETPVSGRLGGKAGPRRAHSPGKRELLGTDTRISPTPRQRTSPTPRPRVAPRATTPTPMRPGKPVSFSADRSDDEFERRTHSTEGSRYGEGVSDDDDDDEEAVPAVMPIKLDFGAPRMAGKRLDDDDDDAW</sequence>
<feature type="compositionally biased region" description="Low complexity" evidence="1">
    <location>
        <begin position="1"/>
        <end position="24"/>
    </location>
</feature>
<feature type="compositionally biased region" description="Polar residues" evidence="1">
    <location>
        <begin position="423"/>
        <end position="435"/>
    </location>
</feature>
<dbReference type="OrthoDB" id="3364608at2759"/>
<evidence type="ECO:0000313" key="2">
    <source>
        <dbReference type="EMBL" id="KIY48391.1"/>
    </source>
</evidence>
<feature type="region of interest" description="Disordered" evidence="1">
    <location>
        <begin position="1"/>
        <end position="534"/>
    </location>
</feature>
<dbReference type="Proteomes" id="UP000054144">
    <property type="component" value="Unassembled WGS sequence"/>
</dbReference>
<feature type="compositionally biased region" description="Low complexity" evidence="1">
    <location>
        <begin position="306"/>
        <end position="317"/>
    </location>
</feature>
<feature type="compositionally biased region" description="Low complexity" evidence="1">
    <location>
        <begin position="209"/>
        <end position="235"/>
    </location>
</feature>
<evidence type="ECO:0000313" key="3">
    <source>
        <dbReference type="Proteomes" id="UP000054144"/>
    </source>
</evidence>
<name>A0A0D7AEU4_9AGAR</name>
<feature type="compositionally biased region" description="Low complexity" evidence="1">
    <location>
        <begin position="465"/>
        <end position="477"/>
    </location>
</feature>
<dbReference type="AlphaFoldDB" id="A0A0D7AEU4"/>
<evidence type="ECO:0000256" key="1">
    <source>
        <dbReference type="SAM" id="MobiDB-lite"/>
    </source>
</evidence>
<proteinExistence type="predicted"/>
<keyword evidence="3" id="KW-1185">Reference proteome</keyword>
<feature type="compositionally biased region" description="Basic residues" evidence="1">
    <location>
        <begin position="168"/>
        <end position="179"/>
    </location>
</feature>